<evidence type="ECO:0000256" key="1">
    <source>
        <dbReference type="SAM" id="SignalP"/>
    </source>
</evidence>
<evidence type="ECO:0000313" key="2">
    <source>
        <dbReference type="EMBL" id="MCO5724396.1"/>
    </source>
</evidence>
<reference evidence="2 3" key="1">
    <citation type="submission" date="2022-06" db="EMBL/GenBank/DDBJ databases">
        <authorList>
            <person name="Xuan X."/>
        </authorList>
    </citation>
    <scope>NUCLEOTIDE SEQUENCE [LARGE SCALE GENOMIC DNA]</scope>
    <source>
        <strain evidence="2 3">2V75</strain>
    </source>
</reference>
<keyword evidence="3" id="KW-1185">Reference proteome</keyword>
<dbReference type="InterPro" id="IPR018673">
    <property type="entry name" value="DUF2141"/>
</dbReference>
<dbReference type="EMBL" id="JAMXIB010000003">
    <property type="protein sequence ID" value="MCO5724396.1"/>
    <property type="molecule type" value="Genomic_DNA"/>
</dbReference>
<comment type="caution">
    <text evidence="2">The sequence shown here is derived from an EMBL/GenBank/DDBJ whole genome shotgun (WGS) entry which is preliminary data.</text>
</comment>
<protein>
    <submittedName>
        <fullName evidence="2">DUF2141 domain-containing protein</fullName>
    </submittedName>
</protein>
<feature type="signal peptide" evidence="1">
    <location>
        <begin position="1"/>
        <end position="17"/>
    </location>
</feature>
<accession>A0ABT1AWG1</accession>
<feature type="chain" id="PRO_5045995599" evidence="1">
    <location>
        <begin position="18"/>
        <end position="136"/>
    </location>
</feature>
<dbReference type="RefSeq" id="WP_252740771.1">
    <property type="nucleotide sequence ID" value="NZ_JAMXIB010000003.1"/>
</dbReference>
<gene>
    <name evidence="2" type="ORF">NG653_05985</name>
</gene>
<dbReference type="Proteomes" id="UP001206312">
    <property type="component" value="Unassembled WGS sequence"/>
</dbReference>
<organism evidence="2 3">
    <name type="scientific">Robiginitalea marina</name>
    <dbReference type="NCBI Taxonomy" id="2954105"/>
    <lineage>
        <taxon>Bacteria</taxon>
        <taxon>Pseudomonadati</taxon>
        <taxon>Bacteroidota</taxon>
        <taxon>Flavobacteriia</taxon>
        <taxon>Flavobacteriales</taxon>
        <taxon>Flavobacteriaceae</taxon>
        <taxon>Robiginitalea</taxon>
    </lineage>
</organism>
<proteinExistence type="predicted"/>
<dbReference type="Pfam" id="PF09912">
    <property type="entry name" value="DUF2141"/>
    <property type="match status" value="1"/>
</dbReference>
<keyword evidence="1" id="KW-0732">Signal</keyword>
<evidence type="ECO:0000313" key="3">
    <source>
        <dbReference type="Proteomes" id="UP001206312"/>
    </source>
</evidence>
<sequence>MRFLWPLLLLFSLGLSAQVRLEVETLGVNTSEGFICVALYTEEEGFLKFDRVYRSERAPARQGVTRVVIDDLPSGEYALAVFHDKNSDEVLNTNWLGIPKEPLGFSRARMKAFGPPGFRECAVLLDTDTTIRIPLE</sequence>
<name>A0ABT1AWG1_9FLAO</name>